<dbReference type="PANTHER" id="PTHR33154">
    <property type="entry name" value="TRANSCRIPTIONAL REGULATOR, ARSR FAMILY"/>
    <property type="match status" value="1"/>
</dbReference>
<dbReference type="PANTHER" id="PTHR33154:SF33">
    <property type="entry name" value="TRANSCRIPTIONAL REPRESSOR SDPR"/>
    <property type="match status" value="1"/>
</dbReference>
<gene>
    <name evidence="5" type="ORF">LX16_4516</name>
</gene>
<dbReference type="InterPro" id="IPR011991">
    <property type="entry name" value="ArsR-like_HTH"/>
</dbReference>
<keyword evidence="1" id="KW-0805">Transcription regulation</keyword>
<dbReference type="SUPFAM" id="SSF46785">
    <property type="entry name" value="Winged helix' DNA-binding domain"/>
    <property type="match status" value="1"/>
</dbReference>
<keyword evidence="2 5" id="KW-0238">DNA-binding</keyword>
<dbReference type="EMBL" id="VLLL01000008">
    <property type="protein sequence ID" value="TWJ08291.1"/>
    <property type="molecule type" value="Genomic_DNA"/>
</dbReference>
<organism evidence="5 6">
    <name type="scientific">Stackebrandtia albiflava</name>
    <dbReference type="NCBI Taxonomy" id="406432"/>
    <lineage>
        <taxon>Bacteria</taxon>
        <taxon>Bacillati</taxon>
        <taxon>Actinomycetota</taxon>
        <taxon>Actinomycetes</taxon>
        <taxon>Glycomycetales</taxon>
        <taxon>Glycomycetaceae</taxon>
        <taxon>Stackebrandtia</taxon>
    </lineage>
</organism>
<evidence type="ECO:0000256" key="3">
    <source>
        <dbReference type="ARBA" id="ARBA00023163"/>
    </source>
</evidence>
<name>A0A562URQ6_9ACTN</name>
<dbReference type="GO" id="GO:0003677">
    <property type="term" value="F:DNA binding"/>
    <property type="evidence" value="ECO:0007669"/>
    <property type="project" value="UniProtKB-KW"/>
</dbReference>
<proteinExistence type="predicted"/>
<protein>
    <submittedName>
        <fullName evidence="5">DNA-binding transcriptional ArsR family regulator</fullName>
    </submittedName>
</protein>
<dbReference type="Proteomes" id="UP000321617">
    <property type="component" value="Unassembled WGS sequence"/>
</dbReference>
<evidence type="ECO:0000313" key="6">
    <source>
        <dbReference type="Proteomes" id="UP000321617"/>
    </source>
</evidence>
<dbReference type="SMART" id="SM00418">
    <property type="entry name" value="HTH_ARSR"/>
    <property type="match status" value="1"/>
</dbReference>
<keyword evidence="6" id="KW-1185">Reference proteome</keyword>
<dbReference type="NCBIfam" id="NF033788">
    <property type="entry name" value="HTH_metalloreg"/>
    <property type="match status" value="1"/>
</dbReference>
<dbReference type="InterPro" id="IPR036390">
    <property type="entry name" value="WH_DNA-bd_sf"/>
</dbReference>
<reference evidence="5 6" key="1">
    <citation type="journal article" date="2013" name="Stand. Genomic Sci.">
        <title>Genomic Encyclopedia of Type Strains, Phase I: The one thousand microbial genomes (KMG-I) project.</title>
        <authorList>
            <person name="Kyrpides N.C."/>
            <person name="Woyke T."/>
            <person name="Eisen J.A."/>
            <person name="Garrity G."/>
            <person name="Lilburn T.G."/>
            <person name="Beck B.J."/>
            <person name="Whitman W.B."/>
            <person name="Hugenholtz P."/>
            <person name="Klenk H.P."/>
        </authorList>
    </citation>
    <scope>NUCLEOTIDE SEQUENCE [LARGE SCALE GENOMIC DNA]</scope>
    <source>
        <strain evidence="5 6">DSM 45044</strain>
    </source>
</reference>
<dbReference type="Gene3D" id="1.10.10.10">
    <property type="entry name" value="Winged helix-like DNA-binding domain superfamily/Winged helix DNA-binding domain"/>
    <property type="match status" value="1"/>
</dbReference>
<feature type="domain" description="HTH arsR-type" evidence="4">
    <location>
        <begin position="1"/>
        <end position="88"/>
    </location>
</feature>
<evidence type="ECO:0000313" key="5">
    <source>
        <dbReference type="EMBL" id="TWJ08291.1"/>
    </source>
</evidence>
<dbReference type="OrthoDB" id="9806976at2"/>
<comment type="caution">
    <text evidence="5">The sequence shown here is derived from an EMBL/GenBank/DDBJ whole genome shotgun (WGS) entry which is preliminary data.</text>
</comment>
<keyword evidence="3" id="KW-0804">Transcription</keyword>
<dbReference type="InterPro" id="IPR051081">
    <property type="entry name" value="HTH_MetalResp_TranReg"/>
</dbReference>
<dbReference type="PROSITE" id="PS50987">
    <property type="entry name" value="HTH_ARSR_2"/>
    <property type="match status" value="1"/>
</dbReference>
<dbReference type="Pfam" id="PF01022">
    <property type="entry name" value="HTH_5"/>
    <property type="match status" value="1"/>
</dbReference>
<dbReference type="PRINTS" id="PR00778">
    <property type="entry name" value="HTHARSR"/>
</dbReference>
<dbReference type="AlphaFoldDB" id="A0A562URQ6"/>
<dbReference type="InterPro" id="IPR001845">
    <property type="entry name" value="HTH_ArsR_DNA-bd_dom"/>
</dbReference>
<evidence type="ECO:0000259" key="4">
    <source>
        <dbReference type="PROSITE" id="PS50987"/>
    </source>
</evidence>
<dbReference type="GO" id="GO:0003700">
    <property type="term" value="F:DNA-binding transcription factor activity"/>
    <property type="evidence" value="ECO:0007669"/>
    <property type="project" value="InterPro"/>
</dbReference>
<dbReference type="InterPro" id="IPR036388">
    <property type="entry name" value="WH-like_DNA-bd_sf"/>
</dbReference>
<accession>A0A562URQ6</accession>
<sequence>MPADVFAALGSPVRRRLLDLLRDGPRPVRDLAVHFDMRQPSLSEHLKVLREAGLVDETRHGRERHYRLRGDGLAEVAEWLSPYEHFWRNRLAALRDLLDEEDDDG</sequence>
<evidence type="ECO:0000256" key="1">
    <source>
        <dbReference type="ARBA" id="ARBA00023015"/>
    </source>
</evidence>
<evidence type="ECO:0000256" key="2">
    <source>
        <dbReference type="ARBA" id="ARBA00023125"/>
    </source>
</evidence>
<dbReference type="CDD" id="cd00090">
    <property type="entry name" value="HTH_ARSR"/>
    <property type="match status" value="1"/>
</dbReference>
<dbReference type="RefSeq" id="WP_147142751.1">
    <property type="nucleotide sequence ID" value="NZ_BAABIJ010000004.1"/>
</dbReference>